<keyword evidence="4" id="KW-1185">Reference proteome</keyword>
<gene>
    <name evidence="3" type="ORF">G210_3358</name>
</gene>
<dbReference type="OMA" id="CIDETIC"/>
<feature type="region of interest" description="Disordered" evidence="1">
    <location>
        <begin position="131"/>
        <end position="246"/>
    </location>
</feature>
<evidence type="ECO:0000313" key="3">
    <source>
        <dbReference type="EMBL" id="EMG46395.1"/>
    </source>
</evidence>
<name>M3JU48_CANMX</name>
<dbReference type="STRING" id="1245528.M3JU48"/>
<dbReference type="AlphaFoldDB" id="M3JU48"/>
<keyword evidence="2" id="KW-0732">Signal</keyword>
<protein>
    <submittedName>
        <fullName evidence="3">Uncharacterized protein</fullName>
    </submittedName>
</protein>
<reference evidence="3 4" key="1">
    <citation type="submission" date="2013-02" db="EMBL/GenBank/DDBJ databases">
        <title>Genome sequence of Candida maltosa Xu316, a potential industrial strain for xylitol and ethanol production.</title>
        <authorList>
            <person name="Yu J."/>
            <person name="Wang Q."/>
            <person name="Geng X."/>
            <person name="Bao W."/>
            <person name="He P."/>
            <person name="Cai J."/>
        </authorList>
    </citation>
    <scope>NUCLEOTIDE SEQUENCE [LARGE SCALE GENOMIC DNA]</scope>
    <source>
        <strain evidence="4">Xu316</strain>
    </source>
</reference>
<dbReference type="HOGENOM" id="CLU_506209_0_0_1"/>
<evidence type="ECO:0000256" key="2">
    <source>
        <dbReference type="SAM" id="SignalP"/>
    </source>
</evidence>
<evidence type="ECO:0000256" key="1">
    <source>
        <dbReference type="SAM" id="MobiDB-lite"/>
    </source>
</evidence>
<accession>M3JU48</accession>
<sequence length="538" mass="57556">MKTSSIYTALLLASTALAFKVKTTVDEVDLYFSYNTDENQLELTPDSTDDFTVDESDYLIPGSSPENALSDDAEDAVIRGYAIAEGLSTWTLTDTTLAFASPLFACGDEAPYVVTTDGGEANCVALDEFTVEEDENEDASTEAGEDENPTEPADDASETEPADDATETEPAEDASETEPAEDASETEPADEPATTEPADEPSTTEPATTEPTDEPADESGEPADESSEPTEEPTEAPTDAPVPSEDKPFVIKLTFNGEPAWLKKLGNNIGLADSIEDAIEFTIVDGILVVDGTQYIQVGEDGLLIIVDSVEDATPGWQLDDEGVLYFDYPEGISARAISVAVFSVCENEDGEYIVYVGQMAGCEVVTDVEVEEVTTGVVTTTETQEVIITETVCDEQSSCTEITKTIEGFITTVTHEVIVTETVCEEETVCETKAVVRSTTFVTYCPTETKVDDVTVTITSCVEEGTCTEIVTTLEPTDNSLSTDYIVTVEEDSTSTVTKVIYVTVASEAVPPELANAANTMSSKFVAFAAFLLPLFM</sequence>
<dbReference type="EMBL" id="AOGT01002023">
    <property type="protein sequence ID" value="EMG46395.1"/>
    <property type="molecule type" value="Genomic_DNA"/>
</dbReference>
<comment type="caution">
    <text evidence="3">The sequence shown here is derived from an EMBL/GenBank/DDBJ whole genome shotgun (WGS) entry which is preliminary data.</text>
</comment>
<feature type="chain" id="PRO_5004035435" evidence="2">
    <location>
        <begin position="19"/>
        <end position="538"/>
    </location>
</feature>
<dbReference type="OrthoDB" id="4026272at2759"/>
<feature type="signal peptide" evidence="2">
    <location>
        <begin position="1"/>
        <end position="18"/>
    </location>
</feature>
<proteinExistence type="predicted"/>
<dbReference type="Proteomes" id="UP000011777">
    <property type="component" value="Unassembled WGS sequence"/>
</dbReference>
<feature type="compositionally biased region" description="Acidic residues" evidence="1">
    <location>
        <begin position="131"/>
        <end position="190"/>
    </location>
</feature>
<feature type="compositionally biased region" description="Acidic residues" evidence="1">
    <location>
        <begin position="211"/>
        <end position="234"/>
    </location>
</feature>
<organism evidence="3 4">
    <name type="scientific">Candida maltosa (strain Xu316)</name>
    <name type="common">Yeast</name>
    <dbReference type="NCBI Taxonomy" id="1245528"/>
    <lineage>
        <taxon>Eukaryota</taxon>
        <taxon>Fungi</taxon>
        <taxon>Dikarya</taxon>
        <taxon>Ascomycota</taxon>
        <taxon>Saccharomycotina</taxon>
        <taxon>Pichiomycetes</taxon>
        <taxon>Debaryomycetaceae</taxon>
        <taxon>Candida/Lodderomyces clade</taxon>
        <taxon>Candida</taxon>
    </lineage>
</organism>
<feature type="compositionally biased region" description="Low complexity" evidence="1">
    <location>
        <begin position="191"/>
        <end position="210"/>
    </location>
</feature>
<evidence type="ECO:0000313" key="4">
    <source>
        <dbReference type="Proteomes" id="UP000011777"/>
    </source>
</evidence>